<evidence type="ECO:0000256" key="1">
    <source>
        <dbReference type="SAM" id="SignalP"/>
    </source>
</evidence>
<keyword evidence="1" id="KW-0732">Signal</keyword>
<organism evidence="2">
    <name type="scientific">Rhipicephalus microplus</name>
    <name type="common">Cattle tick</name>
    <name type="synonym">Boophilus microplus</name>
    <dbReference type="NCBI Taxonomy" id="6941"/>
    <lineage>
        <taxon>Eukaryota</taxon>
        <taxon>Metazoa</taxon>
        <taxon>Ecdysozoa</taxon>
        <taxon>Arthropoda</taxon>
        <taxon>Chelicerata</taxon>
        <taxon>Arachnida</taxon>
        <taxon>Acari</taxon>
        <taxon>Parasitiformes</taxon>
        <taxon>Ixodida</taxon>
        <taxon>Ixodoidea</taxon>
        <taxon>Ixodidae</taxon>
        <taxon>Rhipicephalinae</taxon>
        <taxon>Rhipicephalus</taxon>
        <taxon>Boophilus</taxon>
    </lineage>
</organism>
<name>A0A6G5A3R2_RHIMP</name>
<dbReference type="AlphaFoldDB" id="A0A6G5A3R2"/>
<feature type="chain" id="PRO_5026343519" evidence="1">
    <location>
        <begin position="25"/>
        <end position="85"/>
    </location>
</feature>
<dbReference type="EMBL" id="GIKN01002580">
    <property type="protein sequence ID" value="NIE44853.1"/>
    <property type="molecule type" value="Transcribed_RNA"/>
</dbReference>
<reference evidence="2" key="1">
    <citation type="submission" date="2020-03" db="EMBL/GenBank/DDBJ databases">
        <title>A transcriptome and proteome of the tick Rhipicephalus microplus shaped by the genetic composition of its hosts and developmental stage.</title>
        <authorList>
            <person name="Garcia G.R."/>
            <person name="Ribeiro J.M.C."/>
            <person name="Maruyama S.R."/>
            <person name="Gardinasse L.G."/>
            <person name="Nelson K."/>
            <person name="Ferreira B.R."/>
            <person name="Andrade T.G."/>
            <person name="Santos I.K.F.M."/>
        </authorList>
    </citation>
    <scope>NUCLEOTIDE SEQUENCE</scope>
    <source>
        <strain evidence="2">NSGR</strain>
        <tissue evidence="2">Salivary glands</tissue>
    </source>
</reference>
<accession>A0A6G5A3R2</accession>
<sequence length="85" mass="9753">MSRSKVLSFFLLTSVIILIEKVSSRPSLPETPDSMVKCGYECYIKNSGVSVGCPEPCVCISKRFEENIFRGEGYCWYMFRRNTTH</sequence>
<protein>
    <submittedName>
        <fullName evidence="2">Putative conserved secreted protein</fullName>
    </submittedName>
</protein>
<evidence type="ECO:0000313" key="2">
    <source>
        <dbReference type="EMBL" id="NIE44853.1"/>
    </source>
</evidence>
<feature type="signal peptide" evidence="1">
    <location>
        <begin position="1"/>
        <end position="24"/>
    </location>
</feature>
<proteinExistence type="predicted"/>